<dbReference type="InterPro" id="IPR003961">
    <property type="entry name" value="FN3_dom"/>
</dbReference>
<evidence type="ECO:0000256" key="2">
    <source>
        <dbReference type="ARBA" id="ARBA00022737"/>
    </source>
</evidence>
<dbReference type="CDD" id="cd00063">
    <property type="entry name" value="FN3"/>
    <property type="match status" value="1"/>
</dbReference>
<dbReference type="InterPro" id="IPR013517">
    <property type="entry name" value="FG-GAP"/>
</dbReference>
<proteinExistence type="predicted"/>
<dbReference type="Proteomes" id="UP001431449">
    <property type="component" value="Unassembled WGS sequence"/>
</dbReference>
<dbReference type="InterPro" id="IPR013783">
    <property type="entry name" value="Ig-like_fold"/>
</dbReference>
<dbReference type="PROSITE" id="PS51470">
    <property type="entry name" value="FG_GAP"/>
    <property type="match status" value="1"/>
</dbReference>
<sequence>MHPNLLLKPSVLLTLILGAVLLCSTQVARAGPAAAEKPAELDEATWQSLKGAVAKAISQEARLAVSSVLGADGADRDQLGWAIALDGDTALVGARGDDVGRDANQGSAYVFSRSGGTWSLQAKLTADDGASGDFFGAAVALEGDTALIGAQRAVIGGNDRQGAAYVFTRSGGSWSQQAKLSASDGASFHQFGTSVALDGDTALVGADGQFIGTFGGGAYVFTRSGAMWSQTALLQSNDLITSDRFGNAVALEGDTALVGAPEKDEGANPRQGAAYVFARDGGGAWSQAQKLLSSASAASDNFGAAVALSGDTALIGAWGAPDGSATNGAAVVFTRSAGIWSEQALLTSSNSGSSDRFGWSVALEGDTAVIGAYRHNDEQGAAYVFTRSGASWSEQAQLGASDGDADDFFGYSVALSGGSLAVGARDFGPGNFEDVQQGAGFVFTGSGASWTEESALTAGLGPGSAQLGFSVALEGDLALVGLPNDDSPGNKEQGSALLFGRDSGGWTQLARLTALDGGRKDYFGHSVALFGNTALIGAYGHDAPGNGQGAVYVFTGSGSSWSQQAKLIADDGSSGDNFGWSVALAGDTAVIGAHLDDTSSPNAGSAYVFARSAGVWTQQVKLGAPSGDAGLDEQFGYSVAIDGDTILVAANRDTVSAMSPSIKVSPDPNPASKGFGCTPGSFNQGAVYVFTGSGTSWTQQAKLSGSDSGSSDHFGESVALQGDYAIVGAPRHCVASGPHEAAGAAYVFLRSNGSWTEQAKLVASDAALEDHLGHSVAISGLTALVGAVQADPSATDQGAAYAFTRSGSSWSQQGKLVASDGAAEDRFGVAVAIDGGNALIGAHQAGGTKPFGNPEEGAAYIFNGILNAPGAPIIGTASRAPASATVSFGAPLSDGNSAITGYTATSEPGGFSSSGCTASPCTVSGLSDSTAYTFTVTATNALGTGPASAPSNSLAPNQPPSISLPASIEMLEDGSGSVAFTLSDDYTPTAELSVEVSGDNAGLITDAALSAGLGGSGANRSLAFNPIADASGSALVTVTVTDSMRGAIEAELALSVLPVNDPPSAQFGPSQVWPAGESGEKQAASFASALFAGAANEAAQSVSIELAVDSPPDGVLLPGSVDLEPNGTLRYTLTGNPGVARLLLQAVDNGGTDNGGRDRGDLVTRRIIVGEAIDLSVSIRREQPTTKHLAEALAKGGSLASYAIEVRNLGNLDASDVRLRISPIIGLNNVLWSCDLPCTPPNGSGTVDTTLNLGAGGTLQLSLSGSIDNSLPFVEISAQATLPPGVNAVFRDDDRRVLIESTGGTGIFKNGLE</sequence>
<evidence type="ECO:0000313" key="6">
    <source>
        <dbReference type="EMBL" id="MCK7594350.1"/>
    </source>
</evidence>
<keyword evidence="3" id="KW-0325">Glycoprotein</keyword>
<feature type="signal peptide" evidence="4">
    <location>
        <begin position="1"/>
        <end position="30"/>
    </location>
</feature>
<gene>
    <name evidence="6" type="ORF">M0G41_11800</name>
</gene>
<dbReference type="InterPro" id="IPR036116">
    <property type="entry name" value="FN3_sf"/>
</dbReference>
<dbReference type="Gene3D" id="2.60.40.10">
    <property type="entry name" value="Immunoglobulins"/>
    <property type="match status" value="1"/>
</dbReference>
<dbReference type="InterPro" id="IPR013519">
    <property type="entry name" value="Int_alpha_beta-p"/>
</dbReference>
<protein>
    <recommendedName>
        <fullName evidence="5">Fibronectin type-III domain-containing protein</fullName>
    </recommendedName>
</protein>
<name>A0ABT0GII3_9GAMM</name>
<evidence type="ECO:0000256" key="1">
    <source>
        <dbReference type="ARBA" id="ARBA00022729"/>
    </source>
</evidence>
<keyword evidence="2" id="KW-0677">Repeat</keyword>
<evidence type="ECO:0000256" key="4">
    <source>
        <dbReference type="SAM" id="SignalP"/>
    </source>
</evidence>
<dbReference type="SMART" id="SM00060">
    <property type="entry name" value="FN3"/>
    <property type="match status" value="1"/>
</dbReference>
<dbReference type="PANTHER" id="PTHR36220:SF1">
    <property type="entry name" value="GAMMA TUBULIN COMPLEX COMPONENT C-TERMINAL DOMAIN-CONTAINING PROTEIN"/>
    <property type="match status" value="1"/>
</dbReference>
<dbReference type="PANTHER" id="PTHR36220">
    <property type="entry name" value="UNNAMED PRODUCT"/>
    <property type="match status" value="1"/>
</dbReference>
<dbReference type="PROSITE" id="PS50853">
    <property type="entry name" value="FN3"/>
    <property type="match status" value="1"/>
</dbReference>
<dbReference type="Gene3D" id="2.130.10.130">
    <property type="entry name" value="Integrin alpha, N-terminal"/>
    <property type="match status" value="5"/>
</dbReference>
<dbReference type="EMBL" id="JALNMH010000009">
    <property type="protein sequence ID" value="MCK7594350.1"/>
    <property type="molecule type" value="Genomic_DNA"/>
</dbReference>
<keyword evidence="1 4" id="KW-0732">Signal</keyword>
<evidence type="ECO:0000256" key="3">
    <source>
        <dbReference type="ARBA" id="ARBA00023180"/>
    </source>
</evidence>
<reference evidence="6" key="1">
    <citation type="submission" date="2022-04" db="EMBL/GenBank/DDBJ databases">
        <title>Lysobacter sp. CAU 1642 isolated from sea sand.</title>
        <authorList>
            <person name="Kim W."/>
        </authorList>
    </citation>
    <scope>NUCLEOTIDE SEQUENCE</scope>
    <source>
        <strain evidence="6">CAU 1642</strain>
    </source>
</reference>
<evidence type="ECO:0000259" key="5">
    <source>
        <dbReference type="PROSITE" id="PS50853"/>
    </source>
</evidence>
<organism evidence="6 7">
    <name type="scientific">Pseudomarimonas salicorniae</name>
    <dbReference type="NCBI Taxonomy" id="2933270"/>
    <lineage>
        <taxon>Bacteria</taxon>
        <taxon>Pseudomonadati</taxon>
        <taxon>Pseudomonadota</taxon>
        <taxon>Gammaproteobacteria</taxon>
        <taxon>Lysobacterales</taxon>
        <taxon>Lysobacteraceae</taxon>
        <taxon>Pseudomarimonas</taxon>
    </lineage>
</organism>
<accession>A0ABT0GII3</accession>
<comment type="caution">
    <text evidence="6">The sequence shown here is derived from an EMBL/GenBank/DDBJ whole genome shotgun (WGS) entry which is preliminary data.</text>
</comment>
<evidence type="ECO:0000313" key="7">
    <source>
        <dbReference type="Proteomes" id="UP001431449"/>
    </source>
</evidence>
<dbReference type="SMART" id="SM00191">
    <property type="entry name" value="Int_alpha"/>
    <property type="match status" value="10"/>
</dbReference>
<dbReference type="SUPFAM" id="SSF69318">
    <property type="entry name" value="Integrin alpha N-terminal domain"/>
    <property type="match status" value="4"/>
</dbReference>
<dbReference type="Pfam" id="PF00041">
    <property type="entry name" value="fn3"/>
    <property type="match status" value="1"/>
</dbReference>
<dbReference type="RefSeq" id="WP_248209416.1">
    <property type="nucleotide sequence ID" value="NZ_JALNMH010000009.1"/>
</dbReference>
<feature type="chain" id="PRO_5047055800" description="Fibronectin type-III domain-containing protein" evidence="4">
    <location>
        <begin position="31"/>
        <end position="1313"/>
    </location>
</feature>
<feature type="domain" description="Fibronectin type-III" evidence="5">
    <location>
        <begin position="868"/>
        <end position="958"/>
    </location>
</feature>
<dbReference type="Pfam" id="PF14312">
    <property type="entry name" value="FG-GAP_2"/>
    <property type="match status" value="14"/>
</dbReference>
<dbReference type="SUPFAM" id="SSF49265">
    <property type="entry name" value="Fibronectin type III"/>
    <property type="match status" value="1"/>
</dbReference>
<dbReference type="InterPro" id="IPR028994">
    <property type="entry name" value="Integrin_alpha_N"/>
</dbReference>
<keyword evidence="7" id="KW-1185">Reference proteome</keyword>